<evidence type="ECO:0000259" key="1">
    <source>
        <dbReference type="PROSITE" id="PS51352"/>
    </source>
</evidence>
<dbReference type="Proteomes" id="UP000310689">
    <property type="component" value="Unassembled WGS sequence"/>
</dbReference>
<evidence type="ECO:0000313" key="3">
    <source>
        <dbReference type="Proteomes" id="UP000310689"/>
    </source>
</evidence>
<dbReference type="GO" id="GO:0015035">
    <property type="term" value="F:protein-disulfide reductase activity"/>
    <property type="evidence" value="ECO:0007669"/>
    <property type="project" value="TreeGrafter"/>
</dbReference>
<dbReference type="AlphaFoldDB" id="A0A4T0JF07"/>
<dbReference type="GO" id="GO:0005737">
    <property type="term" value="C:cytoplasm"/>
    <property type="evidence" value="ECO:0007669"/>
    <property type="project" value="TreeGrafter"/>
</dbReference>
<name>A0A4T0JF07_WALIC</name>
<dbReference type="EMBL" id="SPOI01000032">
    <property type="protein sequence ID" value="TIB39490.1"/>
    <property type="molecule type" value="Genomic_DNA"/>
</dbReference>
<sequence>MNNLLRPVRRFSTSIYRQTIHNDLNIINQNRNKVLLLDFTADFSTQDLQCPPCKLLGPLLENVSQSETSKVDLIKIDVDENIPLAQKYGVSSMPTVIAVKNGEPVSKFVGAINKNQLDEFVNHVSA</sequence>
<dbReference type="InterPro" id="IPR036249">
    <property type="entry name" value="Thioredoxin-like_sf"/>
</dbReference>
<organism evidence="2 3">
    <name type="scientific">Wallemia ichthyophaga</name>
    <dbReference type="NCBI Taxonomy" id="245174"/>
    <lineage>
        <taxon>Eukaryota</taxon>
        <taxon>Fungi</taxon>
        <taxon>Dikarya</taxon>
        <taxon>Basidiomycota</taxon>
        <taxon>Wallemiomycotina</taxon>
        <taxon>Wallemiomycetes</taxon>
        <taxon>Wallemiales</taxon>
        <taxon>Wallemiaceae</taxon>
        <taxon>Wallemia</taxon>
    </lineage>
</organism>
<dbReference type="InterPro" id="IPR013766">
    <property type="entry name" value="Thioredoxin_domain"/>
</dbReference>
<protein>
    <recommendedName>
        <fullName evidence="1">Thioredoxin domain-containing protein</fullName>
    </recommendedName>
</protein>
<reference evidence="2 3" key="1">
    <citation type="submission" date="2019-03" db="EMBL/GenBank/DDBJ databases">
        <title>Sequencing 23 genomes of Wallemia ichthyophaga.</title>
        <authorList>
            <person name="Gostincar C."/>
        </authorList>
    </citation>
    <scope>NUCLEOTIDE SEQUENCE [LARGE SCALE GENOMIC DNA]</scope>
    <source>
        <strain evidence="2 3">EXF-6200</strain>
    </source>
</reference>
<evidence type="ECO:0000313" key="2">
    <source>
        <dbReference type="EMBL" id="TIB39490.1"/>
    </source>
</evidence>
<dbReference type="Pfam" id="PF00085">
    <property type="entry name" value="Thioredoxin"/>
    <property type="match status" value="1"/>
</dbReference>
<accession>A0A4T0JF07</accession>
<dbReference type="PROSITE" id="PS51352">
    <property type="entry name" value="THIOREDOXIN_2"/>
    <property type="match status" value="1"/>
</dbReference>
<dbReference type="PANTHER" id="PTHR45663:SF11">
    <property type="entry name" value="GEO12009P1"/>
    <property type="match status" value="1"/>
</dbReference>
<proteinExistence type="predicted"/>
<dbReference type="CDD" id="cd02947">
    <property type="entry name" value="TRX_family"/>
    <property type="match status" value="1"/>
</dbReference>
<dbReference type="PANTHER" id="PTHR45663">
    <property type="entry name" value="GEO12009P1"/>
    <property type="match status" value="1"/>
</dbReference>
<dbReference type="Gene3D" id="3.40.30.10">
    <property type="entry name" value="Glutaredoxin"/>
    <property type="match status" value="1"/>
</dbReference>
<dbReference type="SUPFAM" id="SSF52833">
    <property type="entry name" value="Thioredoxin-like"/>
    <property type="match status" value="1"/>
</dbReference>
<feature type="domain" description="Thioredoxin" evidence="1">
    <location>
        <begin position="1"/>
        <end position="126"/>
    </location>
</feature>
<comment type="caution">
    <text evidence="2">The sequence shown here is derived from an EMBL/GenBank/DDBJ whole genome shotgun (WGS) entry which is preliminary data.</text>
</comment>
<gene>
    <name evidence="2" type="ORF">E3P86_01105</name>
</gene>